<proteinExistence type="predicted"/>
<dbReference type="EMBL" id="LAZR01015370">
    <property type="protein sequence ID" value="KKM13482.1"/>
    <property type="molecule type" value="Genomic_DNA"/>
</dbReference>
<protein>
    <submittedName>
        <fullName evidence="1">Uncharacterized protein</fullName>
    </submittedName>
</protein>
<reference evidence="1" key="1">
    <citation type="journal article" date="2015" name="Nature">
        <title>Complex archaea that bridge the gap between prokaryotes and eukaryotes.</title>
        <authorList>
            <person name="Spang A."/>
            <person name="Saw J.H."/>
            <person name="Jorgensen S.L."/>
            <person name="Zaremba-Niedzwiedzka K."/>
            <person name="Martijn J."/>
            <person name="Lind A.E."/>
            <person name="van Eijk R."/>
            <person name="Schleper C."/>
            <person name="Guy L."/>
            <person name="Ettema T.J."/>
        </authorList>
    </citation>
    <scope>NUCLEOTIDE SEQUENCE</scope>
</reference>
<feature type="non-terminal residue" evidence="1">
    <location>
        <position position="22"/>
    </location>
</feature>
<sequence length="22" mass="2637">MNDIERVRYVRAARRIYGGDLL</sequence>
<accession>A0A0F9HE85</accession>
<gene>
    <name evidence="1" type="ORF">LCGC14_1715700</name>
</gene>
<organism evidence="1">
    <name type="scientific">marine sediment metagenome</name>
    <dbReference type="NCBI Taxonomy" id="412755"/>
    <lineage>
        <taxon>unclassified sequences</taxon>
        <taxon>metagenomes</taxon>
        <taxon>ecological metagenomes</taxon>
    </lineage>
</organism>
<evidence type="ECO:0000313" key="1">
    <source>
        <dbReference type="EMBL" id="KKM13482.1"/>
    </source>
</evidence>
<name>A0A0F9HE85_9ZZZZ</name>
<comment type="caution">
    <text evidence="1">The sequence shown here is derived from an EMBL/GenBank/DDBJ whole genome shotgun (WGS) entry which is preliminary data.</text>
</comment>
<dbReference type="AlphaFoldDB" id="A0A0F9HE85"/>